<evidence type="ECO:0000313" key="2">
    <source>
        <dbReference type="EMBL" id="KAK9984537.1"/>
    </source>
</evidence>
<keyword evidence="1" id="KW-0812">Transmembrane</keyword>
<dbReference type="Proteomes" id="UP001459277">
    <property type="component" value="Unassembled WGS sequence"/>
</dbReference>
<keyword evidence="1" id="KW-1133">Transmembrane helix</keyword>
<keyword evidence="1" id="KW-0472">Membrane</keyword>
<dbReference type="AlphaFoldDB" id="A0AAW2BFK1"/>
<organism evidence="2 3">
    <name type="scientific">Lithocarpus litseifolius</name>
    <dbReference type="NCBI Taxonomy" id="425828"/>
    <lineage>
        <taxon>Eukaryota</taxon>
        <taxon>Viridiplantae</taxon>
        <taxon>Streptophyta</taxon>
        <taxon>Embryophyta</taxon>
        <taxon>Tracheophyta</taxon>
        <taxon>Spermatophyta</taxon>
        <taxon>Magnoliopsida</taxon>
        <taxon>eudicotyledons</taxon>
        <taxon>Gunneridae</taxon>
        <taxon>Pentapetalae</taxon>
        <taxon>rosids</taxon>
        <taxon>fabids</taxon>
        <taxon>Fagales</taxon>
        <taxon>Fagaceae</taxon>
        <taxon>Lithocarpus</taxon>
    </lineage>
</organism>
<name>A0AAW2BFK1_9ROSI</name>
<accession>A0AAW2BFK1</accession>
<feature type="transmembrane region" description="Helical" evidence="1">
    <location>
        <begin position="76"/>
        <end position="99"/>
    </location>
</feature>
<keyword evidence="3" id="KW-1185">Reference proteome</keyword>
<comment type="caution">
    <text evidence="2">The sequence shown here is derived from an EMBL/GenBank/DDBJ whole genome shotgun (WGS) entry which is preliminary data.</text>
</comment>
<feature type="transmembrane region" description="Helical" evidence="1">
    <location>
        <begin position="106"/>
        <end position="125"/>
    </location>
</feature>
<feature type="transmembrane region" description="Helical" evidence="1">
    <location>
        <begin position="45"/>
        <end position="64"/>
    </location>
</feature>
<evidence type="ECO:0000256" key="1">
    <source>
        <dbReference type="SAM" id="Phobius"/>
    </source>
</evidence>
<proteinExistence type="predicted"/>
<sequence length="146" mass="16073">MSPIKLQAEIVKNITIGIPSSRAAVLVNGMKPSEIMQVTGGMFEVALLSFERSAILGFLGYYRFPPFAPLDTRTNVMPATLVAGPFLIPHYFLLSGFLLQKPLADFLFWGVLKSCPLIFLLSRLLDPTFLDSTFGCLSLSHFSQVS</sequence>
<dbReference type="EMBL" id="JAZDWU010000012">
    <property type="protein sequence ID" value="KAK9984537.1"/>
    <property type="molecule type" value="Genomic_DNA"/>
</dbReference>
<evidence type="ECO:0000313" key="3">
    <source>
        <dbReference type="Proteomes" id="UP001459277"/>
    </source>
</evidence>
<gene>
    <name evidence="2" type="ORF">SO802_034062</name>
</gene>
<reference evidence="2 3" key="1">
    <citation type="submission" date="2024-01" db="EMBL/GenBank/DDBJ databases">
        <title>A telomere-to-telomere, gap-free genome of sweet tea (Lithocarpus litseifolius).</title>
        <authorList>
            <person name="Zhou J."/>
        </authorList>
    </citation>
    <scope>NUCLEOTIDE SEQUENCE [LARGE SCALE GENOMIC DNA]</scope>
    <source>
        <strain evidence="2">Zhou-2022a</strain>
        <tissue evidence="2">Leaf</tissue>
    </source>
</reference>
<protein>
    <submittedName>
        <fullName evidence="2">Uncharacterized protein</fullName>
    </submittedName>
</protein>